<dbReference type="SFLD" id="SFLDG01140">
    <property type="entry name" value="C2.B:_Phosphomannomutase_and_P"/>
    <property type="match status" value="1"/>
</dbReference>
<dbReference type="OrthoDB" id="384659at2"/>
<dbReference type="PANTHER" id="PTHR10000:SF8">
    <property type="entry name" value="HAD SUPERFAMILY HYDROLASE-LIKE, TYPE 3"/>
    <property type="match status" value="1"/>
</dbReference>
<dbReference type="SUPFAM" id="SSF56784">
    <property type="entry name" value="HAD-like"/>
    <property type="match status" value="1"/>
</dbReference>
<dbReference type="EMBL" id="CP024963">
    <property type="protein sequence ID" value="ATZ16750.1"/>
    <property type="molecule type" value="Genomic_DNA"/>
</dbReference>
<dbReference type="InterPro" id="IPR023214">
    <property type="entry name" value="HAD_sf"/>
</dbReference>
<dbReference type="NCBIfam" id="TIGR01484">
    <property type="entry name" value="HAD-SF-IIB"/>
    <property type="match status" value="1"/>
</dbReference>
<protein>
    <submittedName>
        <fullName evidence="1">HAD superfamily hydrolase</fullName>
    </submittedName>
</protein>
<evidence type="ECO:0000313" key="1">
    <source>
        <dbReference type="EMBL" id="ATZ16750.1"/>
    </source>
</evidence>
<keyword evidence="2" id="KW-1185">Reference proteome</keyword>
<dbReference type="GO" id="GO:0016791">
    <property type="term" value="F:phosphatase activity"/>
    <property type="evidence" value="ECO:0007669"/>
    <property type="project" value="TreeGrafter"/>
</dbReference>
<dbReference type="GO" id="GO:0005829">
    <property type="term" value="C:cytosol"/>
    <property type="evidence" value="ECO:0007669"/>
    <property type="project" value="TreeGrafter"/>
</dbReference>
<dbReference type="Gene3D" id="3.30.1240.10">
    <property type="match status" value="1"/>
</dbReference>
<keyword evidence="1" id="KW-0378">Hydrolase</keyword>
<dbReference type="KEGG" id="elj:ELUMI_v1c00210"/>
<dbReference type="InterPro" id="IPR036412">
    <property type="entry name" value="HAD-like_sf"/>
</dbReference>
<dbReference type="InterPro" id="IPR006379">
    <property type="entry name" value="HAD-SF_hydro_IIB"/>
</dbReference>
<dbReference type="PANTHER" id="PTHR10000">
    <property type="entry name" value="PHOSPHOSERINE PHOSPHATASE"/>
    <property type="match status" value="1"/>
</dbReference>
<sequence length="281" mass="31853">MIKMIVTDIDGTIFRNKKIHELDKQAILDAQAHGIFFTLATGRSAKNIWPIAKQLELKDLEVPIIGHNGGQIYKFNENGTFEIIYDFNFTKEDNDTIFALAKKYKVHIYSYCANPDIAFVTNRRNPIFVSFRIHSKRKSYTYNQQTCALGEISKMIVFGKTKKMIAFRKEVEALGFPTFSFSRVTNAKQNIEIAPRGINKAKGIEFVAKQFNIKPEEIMFFGDGENDIDALKWVGTGVAMGNAKKDVQKHADKVTDTVLNGGVSQEINKVLKTQKKQKDSK</sequence>
<dbReference type="GO" id="GO:0000287">
    <property type="term" value="F:magnesium ion binding"/>
    <property type="evidence" value="ECO:0007669"/>
    <property type="project" value="TreeGrafter"/>
</dbReference>
<dbReference type="NCBIfam" id="TIGR00099">
    <property type="entry name" value="Cof-subfamily"/>
    <property type="match status" value="1"/>
</dbReference>
<gene>
    <name evidence="1" type="primary">had</name>
    <name evidence="1" type="ORF">ELUMI_v1c00210</name>
</gene>
<dbReference type="CDD" id="cd07516">
    <property type="entry name" value="HAD_Pase"/>
    <property type="match status" value="1"/>
</dbReference>
<dbReference type="RefSeq" id="WP_025734514.1">
    <property type="nucleotide sequence ID" value="NZ_CP024963.1"/>
</dbReference>
<dbReference type="Proteomes" id="UP000232063">
    <property type="component" value="Chromosome"/>
</dbReference>
<dbReference type="AlphaFoldDB" id="A0A2K8NSD1"/>
<proteinExistence type="predicted"/>
<dbReference type="Gene3D" id="3.40.50.1000">
    <property type="entry name" value="HAD superfamily/HAD-like"/>
    <property type="match status" value="1"/>
</dbReference>
<dbReference type="Pfam" id="PF08282">
    <property type="entry name" value="Hydrolase_3"/>
    <property type="match status" value="1"/>
</dbReference>
<reference evidence="1 2" key="1">
    <citation type="submission" date="2017-11" db="EMBL/GenBank/DDBJ databases">
        <title>Genome sequence of Entomoplasma luminosum PIMN-1 (ATCC 49195).</title>
        <authorList>
            <person name="Lo W.-S."/>
            <person name="Gasparich G.E."/>
            <person name="Kuo C.-H."/>
        </authorList>
    </citation>
    <scope>NUCLEOTIDE SEQUENCE [LARGE SCALE GENOMIC DNA]</scope>
    <source>
        <strain evidence="1 2">PIMN-1</strain>
    </source>
</reference>
<dbReference type="PROSITE" id="PS01229">
    <property type="entry name" value="COF_2"/>
    <property type="match status" value="1"/>
</dbReference>
<organism evidence="1 2">
    <name type="scientific">Williamsoniiplasma luminosum</name>
    <dbReference type="NCBI Taxonomy" id="214888"/>
    <lineage>
        <taxon>Bacteria</taxon>
        <taxon>Bacillati</taxon>
        <taxon>Mycoplasmatota</taxon>
        <taxon>Mollicutes</taxon>
        <taxon>Entomoplasmatales</taxon>
        <taxon>Williamsoniiplasma</taxon>
    </lineage>
</organism>
<name>A0A2K8NSD1_9MOLU</name>
<dbReference type="InterPro" id="IPR000150">
    <property type="entry name" value="Cof"/>
</dbReference>
<accession>A0A2K8NSD1</accession>
<dbReference type="SFLD" id="SFLDS00003">
    <property type="entry name" value="Haloacid_Dehalogenase"/>
    <property type="match status" value="1"/>
</dbReference>
<evidence type="ECO:0000313" key="2">
    <source>
        <dbReference type="Proteomes" id="UP000232063"/>
    </source>
</evidence>